<feature type="active site" description="Cysteine persulfide intermediate" evidence="3">
    <location>
        <position position="107"/>
    </location>
</feature>
<evidence type="ECO:0000256" key="3">
    <source>
        <dbReference type="HAMAP-Rule" id="MF_00187"/>
    </source>
</evidence>
<dbReference type="SUPFAM" id="SSF53927">
    <property type="entry name" value="Cytidine deaminase-like"/>
    <property type="match status" value="1"/>
</dbReference>
<dbReference type="PANTHER" id="PTHR30592">
    <property type="entry name" value="FORMATE DEHYDROGENASE"/>
    <property type="match status" value="1"/>
</dbReference>
<protein>
    <recommendedName>
        <fullName evidence="3">Sulfur carrier protein FdhD</fullName>
    </recommendedName>
</protein>
<dbReference type="GO" id="GO:0016783">
    <property type="term" value="F:sulfurtransferase activity"/>
    <property type="evidence" value="ECO:0007669"/>
    <property type="project" value="InterPro"/>
</dbReference>
<evidence type="ECO:0000313" key="4">
    <source>
        <dbReference type="EMBL" id="BCJ86160.1"/>
    </source>
</evidence>
<evidence type="ECO:0000256" key="1">
    <source>
        <dbReference type="ARBA" id="ARBA00022490"/>
    </source>
</evidence>
<dbReference type="PANTHER" id="PTHR30592:SF1">
    <property type="entry name" value="SULFUR CARRIER PROTEIN FDHD"/>
    <property type="match status" value="1"/>
</dbReference>
<dbReference type="GO" id="GO:0005737">
    <property type="term" value="C:cytoplasm"/>
    <property type="evidence" value="ECO:0007669"/>
    <property type="project" value="UniProtKB-SubCell"/>
</dbReference>
<comment type="similarity">
    <text evidence="3">Belongs to the FdhD family.</text>
</comment>
<dbReference type="InterPro" id="IPR016193">
    <property type="entry name" value="Cytidine_deaminase-like"/>
</dbReference>
<evidence type="ECO:0000313" key="5">
    <source>
        <dbReference type="Proteomes" id="UP000593802"/>
    </source>
</evidence>
<gene>
    <name evidence="4" type="primary">fdhD_1</name>
    <name evidence="3" type="synonym">fdhD</name>
    <name evidence="4" type="ORF">skT53_11450</name>
</gene>
<dbReference type="RefSeq" id="WP_200760192.1">
    <property type="nucleotide sequence ID" value="NZ_AP023366.1"/>
</dbReference>
<accession>A0A7I8DCB7</accession>
<keyword evidence="2 3" id="KW-0501">Molybdenum cofactor biosynthesis</keyword>
<dbReference type="Gene3D" id="3.40.140.10">
    <property type="entry name" value="Cytidine Deaminase, domain 2"/>
    <property type="match status" value="1"/>
</dbReference>
<dbReference type="KEGG" id="eff:skT53_11450"/>
<dbReference type="Proteomes" id="UP000593802">
    <property type="component" value="Chromosome"/>
</dbReference>
<comment type="subcellular location">
    <subcellularLocation>
        <location evidence="3">Cytoplasm</location>
    </subcellularLocation>
</comment>
<reference evidence="4 5" key="1">
    <citation type="submission" date="2020-08" db="EMBL/GenBank/DDBJ databases">
        <title>Complete Genome Sequence of Effusibacillus dendaii Strain skT53, Isolated from Farmland soil.</title>
        <authorList>
            <person name="Konishi T."/>
            <person name="Kawasaki H."/>
        </authorList>
    </citation>
    <scope>NUCLEOTIDE SEQUENCE [LARGE SCALE GENOMIC DNA]</scope>
    <source>
        <strain evidence="5">skT53</strain>
    </source>
</reference>
<keyword evidence="4" id="KW-0808">Transferase</keyword>
<evidence type="ECO:0000256" key="2">
    <source>
        <dbReference type="ARBA" id="ARBA00023150"/>
    </source>
</evidence>
<dbReference type="Gene3D" id="3.10.20.10">
    <property type="match status" value="1"/>
</dbReference>
<dbReference type="NCBIfam" id="TIGR00129">
    <property type="entry name" value="fdhD_narQ"/>
    <property type="match status" value="1"/>
</dbReference>
<dbReference type="GO" id="GO:0097163">
    <property type="term" value="F:sulfur carrier activity"/>
    <property type="evidence" value="ECO:0007669"/>
    <property type="project" value="UniProtKB-UniRule"/>
</dbReference>
<feature type="binding site" evidence="3">
    <location>
        <begin position="246"/>
        <end position="251"/>
    </location>
    <ligand>
        <name>Mo-bis(molybdopterin guanine dinucleotide)</name>
        <dbReference type="ChEBI" id="CHEBI:60539"/>
    </ligand>
</feature>
<proteinExistence type="inferred from homology"/>
<dbReference type="EMBL" id="AP023366">
    <property type="protein sequence ID" value="BCJ86160.1"/>
    <property type="molecule type" value="Genomic_DNA"/>
</dbReference>
<name>A0A7I8DCB7_9BACL</name>
<keyword evidence="5" id="KW-1185">Reference proteome</keyword>
<dbReference type="GO" id="GO:0006777">
    <property type="term" value="P:Mo-molybdopterin cofactor biosynthetic process"/>
    <property type="evidence" value="ECO:0007669"/>
    <property type="project" value="UniProtKB-UniRule"/>
</dbReference>
<dbReference type="InterPro" id="IPR003786">
    <property type="entry name" value="FdhD"/>
</dbReference>
<dbReference type="AlphaFoldDB" id="A0A7I8DCB7"/>
<dbReference type="PIRSF" id="PIRSF015626">
    <property type="entry name" value="FdhD"/>
    <property type="match status" value="1"/>
</dbReference>
<keyword evidence="1 3" id="KW-0963">Cytoplasm</keyword>
<sequence length="269" mass="29720">MRPDVTVTRPIIRYENGQFLQDRDEIANEYALTVMVNYQEFATIVCTPDDLQDMVIGFLAAEGVIRSIDQITSICIEEKNGFAYVQTATPRMIDPTSYSKRIIGSCCGKSRQSFYFQNDARTAKKVRSQAAISAEDCIRLIGLLQSQSAIFRRTGGVHNAALCGPDGILISRTDIGRHNAIDKIYGHILQNRIPLDDTMLAFSGRISSEVLLKIAKIGVAILLSKAAPTETALDLAEELNITTVGFIRGGRFNIYTHPERITCSEAVLL</sequence>
<dbReference type="HAMAP" id="MF_00187">
    <property type="entry name" value="FdhD"/>
    <property type="match status" value="1"/>
</dbReference>
<organism evidence="4 5">
    <name type="scientific">Effusibacillus dendaii</name>
    <dbReference type="NCBI Taxonomy" id="2743772"/>
    <lineage>
        <taxon>Bacteria</taxon>
        <taxon>Bacillati</taxon>
        <taxon>Bacillota</taxon>
        <taxon>Bacilli</taxon>
        <taxon>Bacillales</taxon>
        <taxon>Alicyclobacillaceae</taxon>
        <taxon>Effusibacillus</taxon>
    </lineage>
</organism>
<dbReference type="Pfam" id="PF02634">
    <property type="entry name" value="FdhD-NarQ"/>
    <property type="match status" value="1"/>
</dbReference>
<comment type="function">
    <text evidence="3">Required for formate dehydrogenase (FDH) activity. Acts as a sulfur carrier protein that transfers sulfur from IscS to the molybdenum cofactor prior to its insertion into FDH.</text>
</comment>